<keyword evidence="2" id="KW-0963">Cytoplasm</keyword>
<dbReference type="GO" id="GO:0004109">
    <property type="term" value="F:coproporphyrinogen oxidase activity"/>
    <property type="evidence" value="ECO:0007669"/>
    <property type="project" value="InterPro"/>
</dbReference>
<dbReference type="EMBL" id="CP016503">
    <property type="protein sequence ID" value="ANV97790.1"/>
    <property type="molecule type" value="Genomic_DNA"/>
</dbReference>
<evidence type="ECO:0000256" key="1">
    <source>
        <dbReference type="ARBA" id="ARBA00006100"/>
    </source>
</evidence>
<keyword evidence="2" id="KW-0004">4Fe-4S</keyword>
<dbReference type="KEGG" id="het:BBW65_02770"/>
<dbReference type="GO" id="GO:0006779">
    <property type="term" value="P:porphyrin-containing compound biosynthetic process"/>
    <property type="evidence" value="ECO:0007669"/>
    <property type="project" value="InterPro"/>
</dbReference>
<accession>A0A1B1U4V9</accession>
<dbReference type="PROSITE" id="PS51918">
    <property type="entry name" value="RADICAL_SAM"/>
    <property type="match status" value="1"/>
</dbReference>
<dbReference type="Pfam" id="PF04055">
    <property type="entry name" value="Radical_SAM"/>
    <property type="match status" value="1"/>
</dbReference>
<dbReference type="InterPro" id="IPR023404">
    <property type="entry name" value="rSAM_horseshoe"/>
</dbReference>
<comment type="similarity">
    <text evidence="1">Belongs to the anaerobic coproporphyrinogen-III oxidase family. HemW subfamily.</text>
</comment>
<dbReference type="InterPro" id="IPR007197">
    <property type="entry name" value="rSAM"/>
</dbReference>
<keyword evidence="2" id="KW-0949">S-adenosyl-L-methionine</keyword>
<dbReference type="InterPro" id="IPR034505">
    <property type="entry name" value="Coproporphyrinogen-III_oxidase"/>
</dbReference>
<dbReference type="OrthoDB" id="9808022at2"/>
<evidence type="ECO:0000259" key="3">
    <source>
        <dbReference type="PROSITE" id="PS51918"/>
    </source>
</evidence>
<dbReference type="InterPro" id="IPR006638">
    <property type="entry name" value="Elp3/MiaA/NifB-like_rSAM"/>
</dbReference>
<keyword evidence="2" id="KW-0349">Heme</keyword>
<feature type="domain" description="Radical SAM core" evidence="3">
    <location>
        <begin position="1"/>
        <end position="226"/>
    </location>
</feature>
<reference evidence="5" key="1">
    <citation type="submission" date="2016-07" db="EMBL/GenBank/DDBJ databases">
        <authorList>
            <person name="Florea S."/>
            <person name="Webb J.S."/>
            <person name="Jaromczyk J."/>
            <person name="Schardl C.L."/>
        </authorList>
    </citation>
    <scope>NUCLEOTIDE SEQUENCE [LARGE SCALE GENOMIC DNA]</scope>
    <source>
        <strain evidence="5">MIT 01-6242</strain>
    </source>
</reference>
<evidence type="ECO:0000313" key="5">
    <source>
        <dbReference type="Proteomes" id="UP000092884"/>
    </source>
</evidence>
<dbReference type="GO" id="GO:0046872">
    <property type="term" value="F:metal ion binding"/>
    <property type="evidence" value="ECO:0007669"/>
    <property type="project" value="UniProtKB-UniRule"/>
</dbReference>
<dbReference type="PANTHER" id="PTHR13932:SF5">
    <property type="entry name" value="RADICAL S-ADENOSYL METHIONINE DOMAIN-CONTAINING PROTEIN 1, MITOCHONDRIAL"/>
    <property type="match status" value="1"/>
</dbReference>
<dbReference type="STRING" id="222136.BBW65_02770"/>
<protein>
    <recommendedName>
        <fullName evidence="2">Heme chaperone HemW</fullName>
    </recommendedName>
</protein>
<dbReference type="NCBIfam" id="TIGR00539">
    <property type="entry name" value="hemN_rel"/>
    <property type="match status" value="1"/>
</dbReference>
<dbReference type="SFLD" id="SFLDG01065">
    <property type="entry name" value="anaerobic_coproporphyrinogen-I"/>
    <property type="match status" value="1"/>
</dbReference>
<dbReference type="InterPro" id="IPR058240">
    <property type="entry name" value="rSAM_sf"/>
</dbReference>
<dbReference type="SFLD" id="SFLDS00029">
    <property type="entry name" value="Radical_SAM"/>
    <property type="match status" value="1"/>
</dbReference>
<dbReference type="Proteomes" id="UP000092884">
    <property type="component" value="Chromosome"/>
</dbReference>
<sequence>MTLYLHIPFCTSKCGYCAFNSSAQYDSLVQQQYTLALIADITAQLQNHSYQLSSIYIGGGTPNTLASRHYAKIFECINLYASLEADCEITIEANPNLISLEWMSDLKSFGINRVSLGVQSFNDAKLQFLQRDHQSYDIQSSITAIRKAQIQNISLDLIYGTPFDDEQFLLQELTQLQSFDLYHLSAYTLSIDKGSAFYKNPPSLPNNDHSLYLRHILHDFNFTQYEVSNFFCKAKSKHNLAYWQGLDYLGCGAGGVGCIDGTRMQGSNNIHTYIKNPTHKQKEFLTPQDQRLERLFLGLRCEVGVDLADLDSQKISYLLEENKCHINHNRLVANDYFLADEIALFLS</sequence>
<dbReference type="GO" id="GO:0005737">
    <property type="term" value="C:cytoplasm"/>
    <property type="evidence" value="ECO:0007669"/>
    <property type="project" value="UniProtKB-SubCell"/>
</dbReference>
<evidence type="ECO:0000256" key="2">
    <source>
        <dbReference type="RuleBase" id="RU364116"/>
    </source>
</evidence>
<keyword evidence="2" id="KW-0408">Iron</keyword>
<dbReference type="PANTHER" id="PTHR13932">
    <property type="entry name" value="COPROPORPHYRINIGEN III OXIDASE"/>
    <property type="match status" value="1"/>
</dbReference>
<gene>
    <name evidence="4" type="ORF">BBW65_02770</name>
</gene>
<comment type="function">
    <text evidence="2">Probably acts as a heme chaperone, transferring heme to an unknown acceptor. Binds one molecule of heme per monomer, possibly covalently. Binds 1 [4Fe-4S] cluster. The cluster is coordinated with 3 cysteines and an exchangeable S-adenosyl-L-methionine.</text>
</comment>
<dbReference type="AlphaFoldDB" id="A0A1B1U4V9"/>
<evidence type="ECO:0000313" key="4">
    <source>
        <dbReference type="EMBL" id="ANV97790.1"/>
    </source>
</evidence>
<organism evidence="4 5">
    <name type="scientific">Helicobacter enhydrae</name>
    <dbReference type="NCBI Taxonomy" id="222136"/>
    <lineage>
        <taxon>Bacteria</taxon>
        <taxon>Pseudomonadati</taxon>
        <taxon>Campylobacterota</taxon>
        <taxon>Epsilonproteobacteria</taxon>
        <taxon>Campylobacterales</taxon>
        <taxon>Helicobacteraceae</taxon>
        <taxon>Helicobacter</taxon>
    </lineage>
</organism>
<name>A0A1B1U4V9_9HELI</name>
<dbReference type="CDD" id="cd01335">
    <property type="entry name" value="Radical_SAM"/>
    <property type="match status" value="1"/>
</dbReference>
<keyword evidence="2" id="KW-0143">Chaperone</keyword>
<dbReference type="SFLD" id="SFLDF00562">
    <property type="entry name" value="HemN-like__clustered_with_heat"/>
    <property type="match status" value="1"/>
</dbReference>
<keyword evidence="5" id="KW-1185">Reference proteome</keyword>
<comment type="subcellular location">
    <subcellularLocation>
        <location evidence="2">Cytoplasm</location>
    </subcellularLocation>
</comment>
<dbReference type="SMART" id="SM00729">
    <property type="entry name" value="Elp3"/>
    <property type="match status" value="1"/>
</dbReference>
<dbReference type="InterPro" id="IPR004559">
    <property type="entry name" value="HemW-like"/>
</dbReference>
<proteinExistence type="inferred from homology"/>
<dbReference type="RefSeq" id="WP_066339388.1">
    <property type="nucleotide sequence ID" value="NZ_CP016503.1"/>
</dbReference>
<dbReference type="Gene3D" id="3.80.30.20">
    <property type="entry name" value="tm_1862 like domain"/>
    <property type="match status" value="1"/>
</dbReference>
<keyword evidence="2" id="KW-0411">Iron-sulfur</keyword>
<dbReference type="SUPFAM" id="SSF102114">
    <property type="entry name" value="Radical SAM enzymes"/>
    <property type="match status" value="1"/>
</dbReference>
<keyword evidence="2" id="KW-0479">Metal-binding</keyword>
<dbReference type="GO" id="GO:0051539">
    <property type="term" value="F:4 iron, 4 sulfur cluster binding"/>
    <property type="evidence" value="ECO:0007669"/>
    <property type="project" value="UniProtKB-UniRule"/>
</dbReference>